<evidence type="ECO:0000313" key="3">
    <source>
        <dbReference type="EMBL" id="SNS53323.1"/>
    </source>
</evidence>
<keyword evidence="4" id="KW-1185">Reference proteome</keyword>
<reference evidence="4" key="1">
    <citation type="submission" date="2017-06" db="EMBL/GenBank/DDBJ databases">
        <authorList>
            <person name="Varghese N."/>
            <person name="Submissions S."/>
        </authorList>
    </citation>
    <scope>NUCLEOTIDE SEQUENCE [LARGE SCALE GENOMIC DNA]</scope>
    <source>
        <strain evidence="4">JCM 23211</strain>
    </source>
</reference>
<dbReference type="STRING" id="398843.A3K89_19600"/>
<evidence type="ECO:0000256" key="1">
    <source>
        <dbReference type="ARBA" id="ARBA00004370"/>
    </source>
</evidence>
<comment type="subcellular location">
    <subcellularLocation>
        <location evidence="1">Membrane</location>
    </subcellularLocation>
</comment>
<protein>
    <submittedName>
        <fullName evidence="3">Mce-associated membrane protein</fullName>
    </submittedName>
</protein>
<evidence type="ECO:0000256" key="2">
    <source>
        <dbReference type="ARBA" id="ARBA00023136"/>
    </source>
</evidence>
<keyword evidence="2" id="KW-0472">Membrane</keyword>
<dbReference type="RefSeq" id="WP_089244238.1">
    <property type="nucleotide sequence ID" value="NZ_FZOW01000003.1"/>
</dbReference>
<dbReference type="Proteomes" id="UP000198327">
    <property type="component" value="Unassembled WGS sequence"/>
</dbReference>
<sequence length="156" mass="16637">MTLRRSAVALLVAVLAASVAVLGYLVVQNREMDDLRTIAVASATQYVEELATYDYTDPSGNLDRVTASSTADFAASYRDVSDKLTGLLSQGQGQATGHVTSAGVVELSSERAVVALFLDQSVRNLTVPGGRTDSSRMLVSLERDGDRWLLASAEPR</sequence>
<gene>
    <name evidence="3" type="ORF">SAMN05421642_103174</name>
</gene>
<organism evidence="3 4">
    <name type="scientific">Rhodococcoides kyotonense</name>
    <dbReference type="NCBI Taxonomy" id="398843"/>
    <lineage>
        <taxon>Bacteria</taxon>
        <taxon>Bacillati</taxon>
        <taxon>Actinomycetota</taxon>
        <taxon>Actinomycetes</taxon>
        <taxon>Mycobacteriales</taxon>
        <taxon>Nocardiaceae</taxon>
        <taxon>Rhodococcoides</taxon>
    </lineage>
</organism>
<accession>A0A239FAJ8</accession>
<dbReference type="PANTHER" id="PTHR37042:SF4">
    <property type="entry name" value="OUTER MEMBRANE PROTEIN RV1973"/>
    <property type="match status" value="1"/>
</dbReference>
<evidence type="ECO:0000313" key="4">
    <source>
        <dbReference type="Proteomes" id="UP000198327"/>
    </source>
</evidence>
<dbReference type="EMBL" id="FZOW01000003">
    <property type="protein sequence ID" value="SNS53323.1"/>
    <property type="molecule type" value="Genomic_DNA"/>
</dbReference>
<name>A0A239FAJ8_9NOCA</name>
<proteinExistence type="predicted"/>
<dbReference type="PANTHER" id="PTHR37042">
    <property type="entry name" value="OUTER MEMBRANE PROTEIN RV1973"/>
    <property type="match status" value="1"/>
</dbReference>
<dbReference type="AlphaFoldDB" id="A0A239FAJ8"/>
<dbReference type="GO" id="GO:0016020">
    <property type="term" value="C:membrane"/>
    <property type="evidence" value="ECO:0007669"/>
    <property type="project" value="UniProtKB-SubCell"/>
</dbReference>
<dbReference type="OrthoDB" id="4377606at2"/>